<sequence length="355" mass="40489">MRILLLGEYSGLYTNLRDGLRKLGHEAVIAAGGDGWKKITSDIRFDTDVSPIINKMAKNILPFFKLGQLSGFDVVQIINPLVLYRNFGINRTFLQFILKNNNKIFLSAAGDDSFYTAAVDSQKFRYAPLQDYLKFDLRGRSFPYGESAVIEWNKELASRVDGIIPIAYEYAEAYRDHKNVKTTVPMPINVEKIKYVENELDERVVFYHGINRPGFKGTRHIMKAFDALRNLHADSAEFIIGNSTPYLEYLEIIKKTNVIIDQTSSYSCAMNALISMAMGKVVMGGNEPESMRELNQERSPAINILPDEKCIISEVESLLDQRTIIPELGYKSRVFIEKNHDYIDVAQKYLKIWNA</sequence>
<dbReference type="GO" id="GO:0016740">
    <property type="term" value="F:transferase activity"/>
    <property type="evidence" value="ECO:0007669"/>
    <property type="project" value="UniProtKB-KW"/>
</dbReference>
<organism evidence="1 2">
    <name type="scientific">Acidovorax soli</name>
    <dbReference type="NCBI Taxonomy" id="592050"/>
    <lineage>
        <taxon>Bacteria</taxon>
        <taxon>Pseudomonadati</taxon>
        <taxon>Pseudomonadota</taxon>
        <taxon>Betaproteobacteria</taxon>
        <taxon>Burkholderiales</taxon>
        <taxon>Comamonadaceae</taxon>
        <taxon>Acidovorax</taxon>
    </lineage>
</organism>
<dbReference type="GeneID" id="40449586"/>
<dbReference type="AlphaFoldDB" id="A0A1H3YRQ8"/>
<evidence type="ECO:0000313" key="1">
    <source>
        <dbReference type="EMBL" id="SEA14223.1"/>
    </source>
</evidence>
<protein>
    <submittedName>
        <fullName evidence="1">Glycosyltransferase involved in cell wall bisynthesis</fullName>
    </submittedName>
</protein>
<reference evidence="2" key="1">
    <citation type="submission" date="2016-10" db="EMBL/GenBank/DDBJ databases">
        <authorList>
            <person name="Varghese N."/>
            <person name="Submissions S."/>
        </authorList>
    </citation>
    <scope>NUCLEOTIDE SEQUENCE [LARGE SCALE GENOMIC DNA]</scope>
    <source>
        <strain evidence="2">DSM 25157</strain>
    </source>
</reference>
<proteinExistence type="predicted"/>
<dbReference type="EMBL" id="FNQJ01000006">
    <property type="protein sequence ID" value="SEA14223.1"/>
    <property type="molecule type" value="Genomic_DNA"/>
</dbReference>
<dbReference type="RefSeq" id="WP_139285335.1">
    <property type="nucleotide sequence ID" value="NZ_FNQJ01000006.1"/>
</dbReference>
<evidence type="ECO:0000313" key="2">
    <source>
        <dbReference type="Proteomes" id="UP000199002"/>
    </source>
</evidence>
<name>A0A1H3YRQ8_9BURK</name>
<gene>
    <name evidence="1" type="ORF">SAMN05421875_10627</name>
</gene>
<accession>A0A1H3YRQ8</accession>
<keyword evidence="1" id="KW-0808">Transferase</keyword>
<dbReference type="SUPFAM" id="SSF53756">
    <property type="entry name" value="UDP-Glycosyltransferase/glycogen phosphorylase"/>
    <property type="match status" value="1"/>
</dbReference>
<keyword evidence="2" id="KW-1185">Reference proteome</keyword>
<dbReference type="Proteomes" id="UP000199002">
    <property type="component" value="Unassembled WGS sequence"/>
</dbReference>
<dbReference type="STRING" id="592050.SAMN05421875_10627"/>